<evidence type="ECO:0008006" key="4">
    <source>
        <dbReference type="Google" id="ProtNLM"/>
    </source>
</evidence>
<keyword evidence="1" id="KW-0812">Transmembrane</keyword>
<dbReference type="EMBL" id="JBHTJP010000035">
    <property type="protein sequence ID" value="MFD0977650.1"/>
    <property type="molecule type" value="Genomic_DNA"/>
</dbReference>
<accession>A0ABW3IIM7</accession>
<keyword evidence="3" id="KW-1185">Reference proteome</keyword>
<keyword evidence="1" id="KW-0472">Membrane</keyword>
<keyword evidence="1" id="KW-1133">Transmembrane helix</keyword>
<protein>
    <recommendedName>
        <fullName evidence="4">LPXTG-motif cell wall-anchored protein</fullName>
    </recommendedName>
</protein>
<feature type="transmembrane region" description="Helical" evidence="1">
    <location>
        <begin position="32"/>
        <end position="53"/>
    </location>
</feature>
<gene>
    <name evidence="2" type="ORF">ACFQ1G_12680</name>
</gene>
<evidence type="ECO:0000313" key="3">
    <source>
        <dbReference type="Proteomes" id="UP001597100"/>
    </source>
</evidence>
<dbReference type="Proteomes" id="UP001597100">
    <property type="component" value="Unassembled WGS sequence"/>
</dbReference>
<organism evidence="2 3">
    <name type="scientific">Salinimicrobium gaetbulicola</name>
    <dbReference type="NCBI Taxonomy" id="999702"/>
    <lineage>
        <taxon>Bacteria</taxon>
        <taxon>Pseudomonadati</taxon>
        <taxon>Bacteroidota</taxon>
        <taxon>Flavobacteriia</taxon>
        <taxon>Flavobacteriales</taxon>
        <taxon>Flavobacteriaceae</taxon>
        <taxon>Salinimicrobium</taxon>
    </lineage>
</organism>
<feature type="transmembrane region" description="Helical" evidence="1">
    <location>
        <begin position="9"/>
        <end position="26"/>
    </location>
</feature>
<comment type="caution">
    <text evidence="2">The sequence shown here is derived from an EMBL/GenBank/DDBJ whole genome shotgun (WGS) entry which is preliminary data.</text>
</comment>
<reference evidence="3" key="1">
    <citation type="journal article" date="2019" name="Int. J. Syst. Evol. Microbiol.">
        <title>The Global Catalogue of Microorganisms (GCM) 10K type strain sequencing project: providing services to taxonomists for standard genome sequencing and annotation.</title>
        <authorList>
            <consortium name="The Broad Institute Genomics Platform"/>
            <consortium name="The Broad Institute Genome Sequencing Center for Infectious Disease"/>
            <person name="Wu L."/>
            <person name="Ma J."/>
        </authorList>
    </citation>
    <scope>NUCLEOTIDE SEQUENCE [LARGE SCALE GENOMIC DNA]</scope>
    <source>
        <strain evidence="3">CCUG 60898</strain>
    </source>
</reference>
<evidence type="ECO:0000313" key="2">
    <source>
        <dbReference type="EMBL" id="MFD0977650.1"/>
    </source>
</evidence>
<name>A0ABW3IIM7_9FLAO</name>
<dbReference type="RefSeq" id="WP_380740110.1">
    <property type="nucleotide sequence ID" value="NZ_JBHTJP010000035.1"/>
</dbReference>
<proteinExistence type="predicted"/>
<sequence>MKLSKFFEFAYLAAAAFFLYEAFIVWDTQRERAYLFLFFVVLAIFMFFFRRHFRNKYGNRKK</sequence>
<evidence type="ECO:0000256" key="1">
    <source>
        <dbReference type="SAM" id="Phobius"/>
    </source>
</evidence>